<dbReference type="GO" id="GO:0000287">
    <property type="term" value="F:magnesium ion binding"/>
    <property type="evidence" value="ECO:0007669"/>
    <property type="project" value="TreeGrafter"/>
</dbReference>
<feature type="region of interest" description="Disordered" evidence="4">
    <location>
        <begin position="21"/>
        <end position="89"/>
    </location>
</feature>
<evidence type="ECO:0000313" key="6">
    <source>
        <dbReference type="Proteomes" id="UP000426857"/>
    </source>
</evidence>
<reference evidence="5 6" key="1">
    <citation type="submission" date="2019-11" db="EMBL/GenBank/DDBJ databases">
        <title>FDA dAtabase for Regulatory Grade micrObial Sequences (FDA-ARGOS): Supporting development and validation of Infectious Disease Dx tests.</title>
        <authorList>
            <person name="Kerrigan L."/>
            <person name="Long C."/>
            <person name="Tallon L."/>
            <person name="Sadzewicz L."/>
            <person name="Vavikolanu K."/>
            <person name="Mehta A."/>
            <person name="Aluvathingal J."/>
            <person name="Nadendla S."/>
            <person name="Yan Y."/>
            <person name="Sichtig H."/>
        </authorList>
    </citation>
    <scope>NUCLEOTIDE SEQUENCE [LARGE SCALE GENOMIC DNA]</scope>
    <source>
        <strain evidence="5 6">FDAARGOS_674</strain>
    </source>
</reference>
<dbReference type="PANTHER" id="PTHR46494">
    <property type="entry name" value="CORA FAMILY METAL ION TRANSPORTER (EUROFUNG)"/>
    <property type="match status" value="1"/>
</dbReference>
<dbReference type="SUPFAM" id="SSF143865">
    <property type="entry name" value="CorA soluble domain-like"/>
    <property type="match status" value="1"/>
</dbReference>
<dbReference type="Gene3D" id="3.30.460.20">
    <property type="entry name" value="CorA soluble domain-like"/>
    <property type="match status" value="1"/>
</dbReference>
<dbReference type="GO" id="GO:0050897">
    <property type="term" value="F:cobalt ion binding"/>
    <property type="evidence" value="ECO:0007669"/>
    <property type="project" value="TreeGrafter"/>
</dbReference>
<dbReference type="InterPro" id="IPR045861">
    <property type="entry name" value="CorA_cytoplasmic_dom"/>
</dbReference>
<evidence type="ECO:0000256" key="3">
    <source>
        <dbReference type="ARBA" id="ARBA00022475"/>
    </source>
</evidence>
<feature type="compositionally biased region" description="Low complexity" evidence="4">
    <location>
        <begin position="65"/>
        <end position="75"/>
    </location>
</feature>
<keyword evidence="3" id="KW-0472">Membrane</keyword>
<dbReference type="GO" id="GO:0005886">
    <property type="term" value="C:plasma membrane"/>
    <property type="evidence" value="ECO:0007669"/>
    <property type="project" value="UniProtKB-SubCell"/>
</dbReference>
<dbReference type="Proteomes" id="UP000426857">
    <property type="component" value="Chromosome"/>
</dbReference>
<proteinExistence type="predicted"/>
<keyword evidence="3" id="KW-1003">Cell membrane</keyword>
<feature type="compositionally biased region" description="Basic and acidic residues" evidence="4">
    <location>
        <begin position="23"/>
        <end position="36"/>
    </location>
</feature>
<evidence type="ECO:0000256" key="4">
    <source>
        <dbReference type="SAM" id="MobiDB-lite"/>
    </source>
</evidence>
<evidence type="ECO:0000313" key="5">
    <source>
        <dbReference type="EMBL" id="QGS35918.1"/>
    </source>
</evidence>
<dbReference type="AlphaFoldDB" id="A0A6B8TIE2"/>
<dbReference type="Gene3D" id="1.20.58.340">
    <property type="entry name" value="Magnesium transport protein CorA, transmembrane region"/>
    <property type="match status" value="1"/>
</dbReference>
<sequence length="361" mass="40296">MRRSAAGAVAVSVAGSIAVAPRDSGRAHRRFPDAGRPRPGVPVGTAGTCADTSLDVARLPPKEASVSSSPRQVPRPNRRKAIRPSPDAMRDCGVYVDGHRLEGTFDHRSALEEVRNRGEGFVWLSLSRPDEVQMDAIAEEYGLHELTVEDALTHRQRPKVEIHDDHLVFVIRSVHYMPEGTGWDENEKISTGQLLMVLGRNYIITIRMGMDRARLSRLGERVAEEPELIQPGPAGVLWAITDLMVDDYLRTVQQLEDLVEDMEDEVFEPGYVTDIEDIYILKREILEMRHAIDPLTTALRTLMGMRGQLMPKAVRRYLQDVLDHQLVAADMAQGFDERLSALIDAAAVKIQLQQNGSPRVC</sequence>
<dbReference type="Pfam" id="PF01544">
    <property type="entry name" value="CorA"/>
    <property type="match status" value="1"/>
</dbReference>
<dbReference type="PANTHER" id="PTHR46494:SF1">
    <property type="entry name" value="CORA FAMILY METAL ION TRANSPORTER (EUROFUNG)"/>
    <property type="match status" value="1"/>
</dbReference>
<comment type="subcellular location">
    <subcellularLocation>
        <location evidence="1">Cell membrane</location>
        <topology evidence="1">Multi-pass membrane protein</topology>
    </subcellularLocation>
</comment>
<dbReference type="CDD" id="cd12830">
    <property type="entry name" value="MtCorA-like"/>
    <property type="match status" value="1"/>
</dbReference>
<protein>
    <submittedName>
        <fullName evidence="5">Magnesium and cobalt transport protein CorA</fullName>
    </submittedName>
</protein>
<organism evidence="5 6">
    <name type="scientific">Corynebacterium xerosis</name>
    <dbReference type="NCBI Taxonomy" id="1725"/>
    <lineage>
        <taxon>Bacteria</taxon>
        <taxon>Bacillati</taxon>
        <taxon>Actinomycetota</taxon>
        <taxon>Actinomycetes</taxon>
        <taxon>Mycobacteriales</taxon>
        <taxon>Corynebacteriaceae</taxon>
        <taxon>Corynebacterium</taxon>
    </lineage>
</organism>
<gene>
    <name evidence="5" type="ORF">FOB82_09490</name>
</gene>
<evidence type="ECO:0000256" key="1">
    <source>
        <dbReference type="ARBA" id="ARBA00004651"/>
    </source>
</evidence>
<accession>A0A6B8TIE2</accession>
<dbReference type="EMBL" id="CP046322">
    <property type="protein sequence ID" value="QGS35918.1"/>
    <property type="molecule type" value="Genomic_DNA"/>
</dbReference>
<dbReference type="InterPro" id="IPR002523">
    <property type="entry name" value="MgTranspt_CorA/ZnTranspt_ZntB"/>
</dbReference>
<dbReference type="KEGG" id="cxe:FOB82_09490"/>
<evidence type="ECO:0000256" key="2">
    <source>
        <dbReference type="ARBA" id="ARBA00022448"/>
    </source>
</evidence>
<name>A0A6B8TIE2_9CORY</name>
<dbReference type="GO" id="GO:0015095">
    <property type="term" value="F:magnesium ion transmembrane transporter activity"/>
    <property type="evidence" value="ECO:0007669"/>
    <property type="project" value="TreeGrafter"/>
</dbReference>
<keyword evidence="2" id="KW-0813">Transport</keyword>
<dbReference type="GO" id="GO:0015087">
    <property type="term" value="F:cobalt ion transmembrane transporter activity"/>
    <property type="evidence" value="ECO:0007669"/>
    <property type="project" value="TreeGrafter"/>
</dbReference>